<organism evidence="7 8">
    <name type="scientific">Peredibacter starrii</name>
    <dbReference type="NCBI Taxonomy" id="28202"/>
    <lineage>
        <taxon>Bacteria</taxon>
        <taxon>Pseudomonadati</taxon>
        <taxon>Bdellovibrionota</taxon>
        <taxon>Bacteriovoracia</taxon>
        <taxon>Bacteriovoracales</taxon>
        <taxon>Bacteriovoracaceae</taxon>
        <taxon>Peredibacter</taxon>
    </lineage>
</organism>
<dbReference type="InterPro" id="IPR036909">
    <property type="entry name" value="Cyt_c-like_dom_sf"/>
</dbReference>
<evidence type="ECO:0000256" key="4">
    <source>
        <dbReference type="PROSITE-ProRule" id="PRU00433"/>
    </source>
</evidence>
<accession>A0AAX4HN59</accession>
<dbReference type="GO" id="GO:0046872">
    <property type="term" value="F:metal ion binding"/>
    <property type="evidence" value="ECO:0007669"/>
    <property type="project" value="UniProtKB-KW"/>
</dbReference>
<evidence type="ECO:0000256" key="3">
    <source>
        <dbReference type="ARBA" id="ARBA00023004"/>
    </source>
</evidence>
<gene>
    <name evidence="7" type="ORF">SOO65_18715</name>
</gene>
<dbReference type="SUPFAM" id="SSF46626">
    <property type="entry name" value="Cytochrome c"/>
    <property type="match status" value="1"/>
</dbReference>
<dbReference type="GO" id="GO:0020037">
    <property type="term" value="F:heme binding"/>
    <property type="evidence" value="ECO:0007669"/>
    <property type="project" value="InterPro"/>
</dbReference>
<keyword evidence="1 4" id="KW-0349">Heme</keyword>
<protein>
    <submittedName>
        <fullName evidence="7">Di-heme oxidoredictase family protein</fullName>
    </submittedName>
</protein>
<dbReference type="AlphaFoldDB" id="A0AAX4HN59"/>
<evidence type="ECO:0000313" key="7">
    <source>
        <dbReference type="EMBL" id="WPU64729.1"/>
    </source>
</evidence>
<dbReference type="PIRSF" id="PIRSF028099">
    <property type="entry name" value="DUF1111"/>
    <property type="match status" value="1"/>
</dbReference>
<evidence type="ECO:0000256" key="1">
    <source>
        <dbReference type="ARBA" id="ARBA00022617"/>
    </source>
</evidence>
<dbReference type="Pfam" id="PF06537">
    <property type="entry name" value="DHOR"/>
    <property type="match status" value="1"/>
</dbReference>
<feature type="signal peptide" evidence="5">
    <location>
        <begin position="1"/>
        <end position="17"/>
    </location>
</feature>
<dbReference type="GO" id="GO:0009055">
    <property type="term" value="F:electron transfer activity"/>
    <property type="evidence" value="ECO:0007669"/>
    <property type="project" value="InterPro"/>
</dbReference>
<dbReference type="InterPro" id="IPR009056">
    <property type="entry name" value="Cyt_c-like_dom"/>
</dbReference>
<dbReference type="InterPro" id="IPR051395">
    <property type="entry name" value="Cytochrome_c_Peroxidase/MauG"/>
</dbReference>
<evidence type="ECO:0000256" key="5">
    <source>
        <dbReference type="SAM" id="SignalP"/>
    </source>
</evidence>
<keyword evidence="5" id="KW-0732">Signal</keyword>
<sequence>MKSLLILLLALATSAYAEVAPELDASEEFPGGTGTTSDLSVQAYSHPMSGTQSRERREFTLGNSFFNTVWVASPSSTTVRDGLGPIYNAVSCSSCHFKDGRGRGLPETEGKVDVSLLFRLRIKTLNEGIIPHPIYGGQFQPQGIMGVPGEGEVVVRYETIRIQYPDGFFAELLKPVYDFIKLNFGPLGENTVRSPRVAPQMSGLGLLETISEQDILRKEDPYDMDGDGISGRANYVYSATHQSQKLGRFGWKAGKATLNDQNAAAFNGDIGITSSLHPDEDCTETQTDCLKNHTELDIDDARLNNVTVYTQLLSVPVRRDFSKPEVQRGRSTFYKINCIGCHTPSYTTGTNSNLEILKNQKIYPYTDLLLHDMGDALADDKDEVTNEDLATTREWRTPPLWGLGLTQTVNGHTRYLHDGRARNLEEAILWHGGEAQKSKEAFLELTNSERSDLIMFLNSL</sequence>
<dbReference type="PANTHER" id="PTHR30600:SF4">
    <property type="entry name" value="CYTOCHROME C DOMAIN-CONTAINING PROTEIN"/>
    <property type="match status" value="1"/>
</dbReference>
<dbReference type="Proteomes" id="UP001324634">
    <property type="component" value="Chromosome"/>
</dbReference>
<reference evidence="7 8" key="1">
    <citation type="submission" date="2023-11" db="EMBL/GenBank/DDBJ databases">
        <title>Peredibacter starrii A3.12.</title>
        <authorList>
            <person name="Mitchell R.J."/>
        </authorList>
    </citation>
    <scope>NUCLEOTIDE SEQUENCE [LARGE SCALE GENOMIC DNA]</scope>
    <source>
        <strain evidence="7 8">A3.12</strain>
    </source>
</reference>
<dbReference type="EMBL" id="CP139487">
    <property type="protein sequence ID" value="WPU64729.1"/>
    <property type="molecule type" value="Genomic_DNA"/>
</dbReference>
<dbReference type="RefSeq" id="WP_321394062.1">
    <property type="nucleotide sequence ID" value="NZ_CP139487.1"/>
</dbReference>
<keyword evidence="3 4" id="KW-0408">Iron</keyword>
<keyword evidence="8" id="KW-1185">Reference proteome</keyword>
<keyword evidence="2 4" id="KW-0479">Metal-binding</keyword>
<dbReference type="InterPro" id="IPR010538">
    <property type="entry name" value="DHOR"/>
</dbReference>
<feature type="chain" id="PRO_5043578990" evidence="5">
    <location>
        <begin position="18"/>
        <end position="460"/>
    </location>
</feature>
<proteinExistence type="predicted"/>
<evidence type="ECO:0000256" key="2">
    <source>
        <dbReference type="ARBA" id="ARBA00022723"/>
    </source>
</evidence>
<name>A0AAX4HN59_9BACT</name>
<evidence type="ECO:0000313" key="8">
    <source>
        <dbReference type="Proteomes" id="UP001324634"/>
    </source>
</evidence>
<dbReference type="PANTHER" id="PTHR30600">
    <property type="entry name" value="CYTOCHROME C PEROXIDASE-RELATED"/>
    <property type="match status" value="1"/>
</dbReference>
<dbReference type="PROSITE" id="PS51007">
    <property type="entry name" value="CYTC"/>
    <property type="match status" value="1"/>
</dbReference>
<feature type="domain" description="Cytochrome c" evidence="6">
    <location>
        <begin position="324"/>
        <end position="460"/>
    </location>
</feature>
<dbReference type="GO" id="GO:0004130">
    <property type="term" value="F:cytochrome-c peroxidase activity"/>
    <property type="evidence" value="ECO:0007669"/>
    <property type="project" value="TreeGrafter"/>
</dbReference>
<dbReference type="KEGG" id="psti:SOO65_18715"/>
<evidence type="ECO:0000259" key="6">
    <source>
        <dbReference type="PROSITE" id="PS51007"/>
    </source>
</evidence>
<dbReference type="Gene3D" id="1.10.760.10">
    <property type="entry name" value="Cytochrome c-like domain"/>
    <property type="match status" value="1"/>
</dbReference>